<dbReference type="PANTHER" id="PTHR43221:SF1">
    <property type="entry name" value="PROTEASE HTPX"/>
    <property type="match status" value="1"/>
</dbReference>
<feature type="transmembrane region" description="Helical" evidence="12">
    <location>
        <begin position="12"/>
        <end position="31"/>
    </location>
</feature>
<evidence type="ECO:0000256" key="5">
    <source>
        <dbReference type="ARBA" id="ARBA00022692"/>
    </source>
</evidence>
<accession>A0A937XDW1</accession>
<evidence type="ECO:0000259" key="13">
    <source>
        <dbReference type="Pfam" id="PF01435"/>
    </source>
</evidence>
<comment type="subcellular location">
    <subcellularLocation>
        <location evidence="1 12">Cell membrane</location>
        <topology evidence="1 12">Multi-pass membrane protein</topology>
    </subcellularLocation>
</comment>
<protein>
    <recommendedName>
        <fullName evidence="12">Protease HtpX homolog</fullName>
        <ecNumber evidence="12">3.4.24.-</ecNumber>
    </recommendedName>
</protein>
<comment type="caution">
    <text evidence="14">The sequence shown here is derived from an EMBL/GenBank/DDBJ whole genome shotgun (WGS) entry which is preliminary data.</text>
</comment>
<name>A0A937XDW1_UNCEI</name>
<feature type="transmembrane region" description="Helical" evidence="12">
    <location>
        <begin position="43"/>
        <end position="69"/>
    </location>
</feature>
<dbReference type="EMBL" id="VGIY01000271">
    <property type="protein sequence ID" value="MBM3318133.1"/>
    <property type="molecule type" value="Genomic_DNA"/>
</dbReference>
<dbReference type="EC" id="3.4.24.-" evidence="12"/>
<keyword evidence="8 12" id="KW-0862">Zinc</keyword>
<dbReference type="CDD" id="cd07340">
    <property type="entry name" value="M48B_Htpx_like"/>
    <property type="match status" value="1"/>
</dbReference>
<evidence type="ECO:0000256" key="1">
    <source>
        <dbReference type="ARBA" id="ARBA00004651"/>
    </source>
</evidence>
<feature type="transmembrane region" description="Helical" evidence="12">
    <location>
        <begin position="194"/>
        <end position="219"/>
    </location>
</feature>
<feature type="transmembrane region" description="Helical" evidence="12">
    <location>
        <begin position="154"/>
        <end position="174"/>
    </location>
</feature>
<comment type="cofactor">
    <cofactor evidence="12">
        <name>Zn(2+)</name>
        <dbReference type="ChEBI" id="CHEBI:29105"/>
    </cofactor>
    <text evidence="12">Binds 1 zinc ion per subunit.</text>
</comment>
<keyword evidence="11 12" id="KW-0472">Membrane</keyword>
<evidence type="ECO:0000256" key="11">
    <source>
        <dbReference type="ARBA" id="ARBA00023136"/>
    </source>
</evidence>
<evidence type="ECO:0000313" key="14">
    <source>
        <dbReference type="EMBL" id="MBM3318133.1"/>
    </source>
</evidence>
<dbReference type="GO" id="GO:0005886">
    <property type="term" value="C:plasma membrane"/>
    <property type="evidence" value="ECO:0007669"/>
    <property type="project" value="UniProtKB-SubCell"/>
</dbReference>
<keyword evidence="3 12" id="KW-1003">Cell membrane</keyword>
<feature type="binding site" evidence="12">
    <location>
        <position position="227"/>
    </location>
    <ligand>
        <name>Zn(2+)</name>
        <dbReference type="ChEBI" id="CHEBI:29105"/>
        <note>catalytic</note>
    </ligand>
</feature>
<evidence type="ECO:0000256" key="9">
    <source>
        <dbReference type="ARBA" id="ARBA00022989"/>
    </source>
</evidence>
<comment type="similarity">
    <text evidence="2 12">Belongs to the peptidase M48B family.</text>
</comment>
<dbReference type="GO" id="GO:0006508">
    <property type="term" value="P:proteolysis"/>
    <property type="evidence" value="ECO:0007669"/>
    <property type="project" value="UniProtKB-KW"/>
</dbReference>
<dbReference type="Proteomes" id="UP000748308">
    <property type="component" value="Unassembled WGS sequence"/>
</dbReference>
<gene>
    <name evidence="12" type="primary">htpX</name>
    <name evidence="14" type="ORF">FJY75_09835</name>
</gene>
<evidence type="ECO:0000256" key="12">
    <source>
        <dbReference type="HAMAP-Rule" id="MF_00188"/>
    </source>
</evidence>
<dbReference type="Gene3D" id="3.30.2010.10">
    <property type="entry name" value="Metalloproteases ('zincins'), catalytic domain"/>
    <property type="match status" value="1"/>
</dbReference>
<evidence type="ECO:0000313" key="15">
    <source>
        <dbReference type="Proteomes" id="UP000748308"/>
    </source>
</evidence>
<dbReference type="InterPro" id="IPR050083">
    <property type="entry name" value="HtpX_protease"/>
</dbReference>
<evidence type="ECO:0000256" key="7">
    <source>
        <dbReference type="ARBA" id="ARBA00022801"/>
    </source>
</evidence>
<feature type="binding site" evidence="12">
    <location>
        <position position="144"/>
    </location>
    <ligand>
        <name>Zn(2+)</name>
        <dbReference type="ChEBI" id="CHEBI:29105"/>
        <note>catalytic</note>
    </ligand>
</feature>
<dbReference type="AlphaFoldDB" id="A0A937XDW1"/>
<keyword evidence="4 12" id="KW-0645">Protease</keyword>
<keyword evidence="5 12" id="KW-0812">Transmembrane</keyword>
<evidence type="ECO:0000256" key="10">
    <source>
        <dbReference type="ARBA" id="ARBA00023049"/>
    </source>
</evidence>
<keyword evidence="7 12" id="KW-0378">Hydrolase</keyword>
<dbReference type="GO" id="GO:0004222">
    <property type="term" value="F:metalloendopeptidase activity"/>
    <property type="evidence" value="ECO:0007669"/>
    <property type="project" value="UniProtKB-UniRule"/>
</dbReference>
<organism evidence="14 15">
    <name type="scientific">Eiseniibacteriota bacterium</name>
    <dbReference type="NCBI Taxonomy" id="2212470"/>
    <lineage>
        <taxon>Bacteria</taxon>
        <taxon>Candidatus Eiseniibacteriota</taxon>
    </lineage>
</organism>
<dbReference type="InterPro" id="IPR001915">
    <property type="entry name" value="Peptidase_M48"/>
</dbReference>
<keyword evidence="6 12" id="KW-0479">Metal-binding</keyword>
<evidence type="ECO:0000256" key="8">
    <source>
        <dbReference type="ARBA" id="ARBA00022833"/>
    </source>
</evidence>
<dbReference type="Pfam" id="PF01435">
    <property type="entry name" value="Peptidase_M48"/>
    <property type="match status" value="1"/>
</dbReference>
<evidence type="ECO:0000256" key="6">
    <source>
        <dbReference type="ARBA" id="ARBA00022723"/>
    </source>
</evidence>
<sequence>MWELVRANQRRSRLIVIGMALLLAAMGYLLGDSFLEGQGGAGLAIALAVWGVLWLITVSAGDSMLLSIARARPIEKRHHPVLYNVVEEMTIAAGLPAMPSVYIIDDPAPNAFATGRDPRRAAVAVTSGLLERLDRDELQGVIAHELAHIKNRDVLYMTTLIVMVGTIGILASMGRRLFLFRGGGRRRTSSAGGGQAALLLAAIALLLMILAPLIARLLYFASSRRREYVADGCAALFTRYPAGLASALEKISLSPRRLAAANEVTAPLYIVNPLSVTRAGLADLTSTHPPLSRRIKILRSMAGQAGLTNYDEAYRKVTGRAVGVVPRSHQDGRVAEARAAAPEAGDPRARVRGATDALWRLQNFAFIPCVCGTTLKVPPEFRGPALRCPHCGREHEMAT</sequence>
<evidence type="ECO:0000256" key="2">
    <source>
        <dbReference type="ARBA" id="ARBA00009779"/>
    </source>
</evidence>
<evidence type="ECO:0000256" key="3">
    <source>
        <dbReference type="ARBA" id="ARBA00022475"/>
    </source>
</evidence>
<dbReference type="HAMAP" id="MF_00188">
    <property type="entry name" value="Pept_M48_protease_HtpX"/>
    <property type="match status" value="1"/>
</dbReference>
<dbReference type="GO" id="GO:0008270">
    <property type="term" value="F:zinc ion binding"/>
    <property type="evidence" value="ECO:0007669"/>
    <property type="project" value="UniProtKB-UniRule"/>
</dbReference>
<reference evidence="14" key="1">
    <citation type="submission" date="2019-03" db="EMBL/GenBank/DDBJ databases">
        <title>Lake Tanganyika Metagenome-Assembled Genomes (MAGs).</title>
        <authorList>
            <person name="Tran P."/>
        </authorList>
    </citation>
    <scope>NUCLEOTIDE SEQUENCE</scope>
    <source>
        <strain evidence="14">M_DeepCast_400m_m2_100</strain>
    </source>
</reference>
<dbReference type="InterPro" id="IPR022919">
    <property type="entry name" value="Pept_M48_protease_HtpX"/>
</dbReference>
<feature type="binding site" evidence="12">
    <location>
        <position position="148"/>
    </location>
    <ligand>
        <name>Zn(2+)</name>
        <dbReference type="ChEBI" id="CHEBI:29105"/>
        <note>catalytic</note>
    </ligand>
</feature>
<proteinExistence type="inferred from homology"/>
<dbReference type="PANTHER" id="PTHR43221">
    <property type="entry name" value="PROTEASE HTPX"/>
    <property type="match status" value="1"/>
</dbReference>
<keyword evidence="9 12" id="KW-1133">Transmembrane helix</keyword>
<keyword evidence="10 12" id="KW-0482">Metalloprotease</keyword>
<feature type="domain" description="Peptidase M48" evidence="13">
    <location>
        <begin position="82"/>
        <end position="301"/>
    </location>
</feature>
<evidence type="ECO:0000256" key="4">
    <source>
        <dbReference type="ARBA" id="ARBA00022670"/>
    </source>
</evidence>
<feature type="active site" evidence="12">
    <location>
        <position position="145"/>
    </location>
</feature>